<protein>
    <submittedName>
        <fullName evidence="1">Uncharacterized protein</fullName>
    </submittedName>
</protein>
<name>A0ABN4M4G5_9BURK</name>
<gene>
    <name evidence="1" type="ORF">CPter291_0227</name>
</gene>
<sequence length="62" mass="6835">MYTICFDTNRNIVFSILPARKNSGTVFALSESVLVRHARGKPPARTAVITKTSKSGFINVDH</sequence>
<keyword evidence="2" id="KW-1185">Reference proteome</keyword>
<proteinExistence type="predicted"/>
<evidence type="ECO:0000313" key="2">
    <source>
        <dbReference type="Proteomes" id="UP000074914"/>
    </source>
</evidence>
<evidence type="ECO:0000313" key="1">
    <source>
        <dbReference type="EMBL" id="AMP12523.1"/>
    </source>
</evidence>
<accession>A0ABN4M4G5</accession>
<dbReference type="Proteomes" id="UP000074914">
    <property type="component" value="Chromosome"/>
</dbReference>
<organism evidence="1 2">
    <name type="scientific">Collimonas pratensis</name>
    <dbReference type="NCBI Taxonomy" id="279113"/>
    <lineage>
        <taxon>Bacteria</taxon>
        <taxon>Pseudomonadati</taxon>
        <taxon>Pseudomonadota</taxon>
        <taxon>Betaproteobacteria</taxon>
        <taxon>Burkholderiales</taxon>
        <taxon>Oxalobacteraceae</taxon>
        <taxon>Collimonas</taxon>
    </lineage>
</organism>
<dbReference type="EMBL" id="CP013236">
    <property type="protein sequence ID" value="AMP12523.1"/>
    <property type="molecule type" value="Genomic_DNA"/>
</dbReference>
<reference evidence="1 2" key="1">
    <citation type="submission" date="2015-11" db="EMBL/GenBank/DDBJ databases">
        <title>Exploring the genomic traits of fungus-feeding bacterial genus Collimonas.</title>
        <authorList>
            <person name="Song C."/>
            <person name="Schmidt R."/>
            <person name="de Jager V."/>
            <person name="Krzyzanowska D."/>
            <person name="Jongedijk E."/>
            <person name="Cankar K."/>
            <person name="Beekwilder J."/>
            <person name="van Veen A."/>
            <person name="de Boer W."/>
            <person name="van Veen J.A."/>
            <person name="Garbeva P."/>
        </authorList>
    </citation>
    <scope>NUCLEOTIDE SEQUENCE [LARGE SCALE GENOMIC DNA]</scope>
    <source>
        <strain evidence="1 2">Ter291</strain>
    </source>
</reference>